<evidence type="ECO:0000259" key="3">
    <source>
        <dbReference type="PROSITE" id="PS51186"/>
    </source>
</evidence>
<evidence type="ECO:0000256" key="2">
    <source>
        <dbReference type="ARBA" id="ARBA00023315"/>
    </source>
</evidence>
<name>A0A3D6BWW2_9FLAO</name>
<dbReference type="PANTHER" id="PTHR10545:SF29">
    <property type="entry name" value="GH14572P-RELATED"/>
    <property type="match status" value="1"/>
</dbReference>
<dbReference type="InterPro" id="IPR016181">
    <property type="entry name" value="Acyl_CoA_acyltransferase"/>
</dbReference>
<comment type="caution">
    <text evidence="4">The sequence shown here is derived from an EMBL/GenBank/DDBJ whole genome shotgun (WGS) entry which is preliminary data.</text>
</comment>
<reference evidence="4 5" key="1">
    <citation type="journal article" date="2018" name="Nat. Biotechnol.">
        <title>A standardized bacterial taxonomy based on genome phylogeny substantially revises the tree of life.</title>
        <authorList>
            <person name="Parks D.H."/>
            <person name="Chuvochina M."/>
            <person name="Waite D.W."/>
            <person name="Rinke C."/>
            <person name="Skarshewski A."/>
            <person name="Chaumeil P.A."/>
            <person name="Hugenholtz P."/>
        </authorList>
    </citation>
    <scope>NUCLEOTIDE SEQUENCE [LARGE SCALE GENOMIC DNA]</scope>
    <source>
        <strain evidence="4">UBA10227</strain>
    </source>
</reference>
<evidence type="ECO:0000313" key="5">
    <source>
        <dbReference type="Proteomes" id="UP000263268"/>
    </source>
</evidence>
<feature type="domain" description="N-acetyltransferase" evidence="3">
    <location>
        <begin position="7"/>
        <end position="155"/>
    </location>
</feature>
<keyword evidence="2" id="KW-0012">Acyltransferase</keyword>
<dbReference type="CDD" id="cd04301">
    <property type="entry name" value="NAT_SF"/>
    <property type="match status" value="1"/>
</dbReference>
<dbReference type="PANTHER" id="PTHR10545">
    <property type="entry name" value="DIAMINE N-ACETYLTRANSFERASE"/>
    <property type="match status" value="1"/>
</dbReference>
<dbReference type="EMBL" id="DPRK01000223">
    <property type="protein sequence ID" value="HCY82659.1"/>
    <property type="molecule type" value="Genomic_DNA"/>
</dbReference>
<accession>A0A3D6BWW2</accession>
<dbReference type="SUPFAM" id="SSF55729">
    <property type="entry name" value="Acyl-CoA N-acyltransferases (Nat)"/>
    <property type="match status" value="1"/>
</dbReference>
<proteinExistence type="predicted"/>
<dbReference type="Gene3D" id="3.40.630.30">
    <property type="match status" value="1"/>
</dbReference>
<evidence type="ECO:0000256" key="1">
    <source>
        <dbReference type="ARBA" id="ARBA00022679"/>
    </source>
</evidence>
<dbReference type="InterPro" id="IPR000182">
    <property type="entry name" value="GNAT_dom"/>
</dbReference>
<dbReference type="AlphaFoldDB" id="A0A3D6BWW2"/>
<dbReference type="InterPro" id="IPR051016">
    <property type="entry name" value="Diverse_Substrate_AcTransf"/>
</dbReference>
<protein>
    <submittedName>
        <fullName evidence="4">N-acetyltransferase</fullName>
    </submittedName>
</protein>
<organism evidence="4 5">
    <name type="scientific">Xanthomarina gelatinilytica</name>
    <dbReference type="NCBI Taxonomy" id="1137281"/>
    <lineage>
        <taxon>Bacteria</taxon>
        <taxon>Pseudomonadati</taxon>
        <taxon>Bacteroidota</taxon>
        <taxon>Flavobacteriia</taxon>
        <taxon>Flavobacteriales</taxon>
        <taxon>Flavobacteriaceae</taxon>
        <taxon>Xanthomarina</taxon>
    </lineage>
</organism>
<dbReference type="Pfam" id="PF00583">
    <property type="entry name" value="Acetyltransf_1"/>
    <property type="match status" value="1"/>
</dbReference>
<gene>
    <name evidence="4" type="ORF">DHV22_14235</name>
</gene>
<evidence type="ECO:0000313" key="4">
    <source>
        <dbReference type="EMBL" id="HCY82659.1"/>
    </source>
</evidence>
<sequence>MLTKNQIIVRQGRENDSALIYRLILELAKDHNQTEYVKTNESEIKKAISGQQDKIGVLVAELNSQIVGYLSFTWNYSIWNAKEFMALDDLFVNNKFRGMEIGKKLMEKAKELCINRNVSVIKWEVEMNNEKAIRFYRRLGATINIKGIFKWYLTP</sequence>
<dbReference type="GO" id="GO:0008080">
    <property type="term" value="F:N-acetyltransferase activity"/>
    <property type="evidence" value="ECO:0007669"/>
    <property type="project" value="UniProtKB-ARBA"/>
</dbReference>
<dbReference type="PROSITE" id="PS51186">
    <property type="entry name" value="GNAT"/>
    <property type="match status" value="1"/>
</dbReference>
<keyword evidence="1 4" id="KW-0808">Transferase</keyword>
<dbReference type="Proteomes" id="UP000263268">
    <property type="component" value="Unassembled WGS sequence"/>
</dbReference>